<dbReference type="Gene3D" id="1.20.920.10">
    <property type="entry name" value="Bromodomain-like"/>
    <property type="match status" value="1"/>
</dbReference>
<evidence type="ECO:0000256" key="1">
    <source>
        <dbReference type="ARBA" id="ARBA00023117"/>
    </source>
</evidence>
<dbReference type="EMBL" id="BLAL01000012">
    <property type="protein sequence ID" value="GES74618.1"/>
    <property type="molecule type" value="Genomic_DNA"/>
</dbReference>
<evidence type="ECO:0000259" key="2">
    <source>
        <dbReference type="Pfam" id="PF00439"/>
    </source>
</evidence>
<dbReference type="GO" id="GO:0006325">
    <property type="term" value="P:chromatin organization"/>
    <property type="evidence" value="ECO:0007669"/>
    <property type="project" value="UniProtKB-ARBA"/>
</dbReference>
<dbReference type="SUPFAM" id="SSF47370">
    <property type="entry name" value="Bromodomain"/>
    <property type="match status" value="1"/>
</dbReference>
<dbReference type="OrthoDB" id="21449at2759"/>
<protein>
    <recommendedName>
        <fullName evidence="2">Bromo domain-containing protein</fullName>
    </recommendedName>
</protein>
<dbReference type="Proteomes" id="UP000615446">
    <property type="component" value="Unassembled WGS sequence"/>
</dbReference>
<feature type="domain" description="Bromo" evidence="2">
    <location>
        <begin position="158"/>
        <end position="214"/>
    </location>
</feature>
<keyword evidence="1" id="KW-0103">Bromodomain</keyword>
<dbReference type="Pfam" id="PF00439">
    <property type="entry name" value="Bromodomain"/>
    <property type="match status" value="1"/>
</dbReference>
<gene>
    <name evidence="3" type="ORF">RCL2_000208700</name>
</gene>
<reference evidence="3" key="1">
    <citation type="submission" date="2019-10" db="EMBL/GenBank/DDBJ databases">
        <title>Conservation and host-specific expression of non-tandemly repeated heterogenous ribosome RNA gene in arbuscular mycorrhizal fungi.</title>
        <authorList>
            <person name="Maeda T."/>
            <person name="Kobayashi Y."/>
            <person name="Nakagawa T."/>
            <person name="Ezawa T."/>
            <person name="Yamaguchi K."/>
            <person name="Bino T."/>
            <person name="Nishimoto Y."/>
            <person name="Shigenobu S."/>
            <person name="Kawaguchi M."/>
        </authorList>
    </citation>
    <scope>NUCLEOTIDE SEQUENCE</scope>
    <source>
        <strain evidence="3">HR1</strain>
    </source>
</reference>
<sequence length="422" mass="49323">MSATTNGYEVSLINNSSITLSKWQSIDAAWFNRFLNKAKELLEPSTFDIVKKKVVSEHIERKKNLQIFWQGIIKEYRKENQGIIKEKENEKEKKYEKETSSIETYKDIPVATTITFLSKEILDQNLTVTPFPKETVNASVENVSKTLQSNKLINLCYDIFHKLENSSYAQLFYKYNEKDIVDKGIKHLMDLFTINSKLENEQYTNLEEFEYDVQRKGELKRVRDNDTDNDNTDNDNRLQKKQNQILKENNNITYEQVINDTLPVTSAHENLVIDIFVLKGTGDNYICLELKYISLAGLIKNQNIKFSANELENLDKILEKENEEFLLKRPYTYWSKEHKKTNQTTIGDVLNNGIDQLRSYVNIISKGRPVNYSSSGVFDERIKITKSEYNILKGYVILVIGFRRILWRSVEEVISNYTYNKA</sequence>
<dbReference type="InterPro" id="IPR001487">
    <property type="entry name" value="Bromodomain"/>
</dbReference>
<dbReference type="InterPro" id="IPR036427">
    <property type="entry name" value="Bromodomain-like_sf"/>
</dbReference>
<name>A0A8H3KRN2_9GLOM</name>
<dbReference type="AlphaFoldDB" id="A0A8H3KRN2"/>
<evidence type="ECO:0000313" key="3">
    <source>
        <dbReference type="EMBL" id="GES74618.1"/>
    </source>
</evidence>
<proteinExistence type="predicted"/>
<evidence type="ECO:0000313" key="4">
    <source>
        <dbReference type="Proteomes" id="UP000615446"/>
    </source>
</evidence>
<comment type="caution">
    <text evidence="3">The sequence shown here is derived from an EMBL/GenBank/DDBJ whole genome shotgun (WGS) entry which is preliminary data.</text>
</comment>
<organism evidence="3 4">
    <name type="scientific">Rhizophagus clarus</name>
    <dbReference type="NCBI Taxonomy" id="94130"/>
    <lineage>
        <taxon>Eukaryota</taxon>
        <taxon>Fungi</taxon>
        <taxon>Fungi incertae sedis</taxon>
        <taxon>Mucoromycota</taxon>
        <taxon>Glomeromycotina</taxon>
        <taxon>Glomeromycetes</taxon>
        <taxon>Glomerales</taxon>
        <taxon>Glomeraceae</taxon>
        <taxon>Rhizophagus</taxon>
    </lineage>
</organism>
<accession>A0A8H3KRN2</accession>